<dbReference type="Proteomes" id="UP000477680">
    <property type="component" value="Chromosome"/>
</dbReference>
<accession>A0A6C0U1A3</accession>
<dbReference type="GO" id="GO:0005506">
    <property type="term" value="F:iron ion binding"/>
    <property type="evidence" value="ECO:0007669"/>
    <property type="project" value="UniProtKB-ARBA"/>
</dbReference>
<dbReference type="EMBL" id="CP048711">
    <property type="protein sequence ID" value="QIB65880.1"/>
    <property type="molecule type" value="Genomic_DNA"/>
</dbReference>
<dbReference type="KEGG" id="kim:G3T16_11080"/>
<reference evidence="1 2" key="1">
    <citation type="submission" date="2020-02" db="EMBL/GenBank/DDBJ databases">
        <title>Genome sequencing for Kineobactrum sp. M2.</title>
        <authorList>
            <person name="Park S.-J."/>
        </authorList>
    </citation>
    <scope>NUCLEOTIDE SEQUENCE [LARGE SCALE GENOMIC DNA]</scope>
    <source>
        <strain evidence="1 2">M2</strain>
    </source>
</reference>
<dbReference type="Pfam" id="PF05721">
    <property type="entry name" value="PhyH"/>
    <property type="match status" value="1"/>
</dbReference>
<evidence type="ECO:0000313" key="1">
    <source>
        <dbReference type="EMBL" id="QIB65880.1"/>
    </source>
</evidence>
<organism evidence="1 2">
    <name type="scientific">Kineobactrum salinum</name>
    <dbReference type="NCBI Taxonomy" id="2708301"/>
    <lineage>
        <taxon>Bacteria</taxon>
        <taxon>Pseudomonadati</taxon>
        <taxon>Pseudomonadota</taxon>
        <taxon>Gammaproteobacteria</taxon>
        <taxon>Cellvibrionales</taxon>
        <taxon>Halieaceae</taxon>
        <taxon>Kineobactrum</taxon>
    </lineage>
</organism>
<dbReference type="Gene3D" id="2.60.120.620">
    <property type="entry name" value="q2cbj1_9rhob like domain"/>
    <property type="match status" value="1"/>
</dbReference>
<dbReference type="SUPFAM" id="SSF51197">
    <property type="entry name" value="Clavaminate synthase-like"/>
    <property type="match status" value="1"/>
</dbReference>
<dbReference type="GO" id="GO:0016706">
    <property type="term" value="F:2-oxoglutarate-dependent dioxygenase activity"/>
    <property type="evidence" value="ECO:0007669"/>
    <property type="project" value="UniProtKB-ARBA"/>
</dbReference>
<dbReference type="PANTHER" id="PTHR20883">
    <property type="entry name" value="PHYTANOYL-COA DIOXYGENASE DOMAIN CONTAINING 1"/>
    <property type="match status" value="1"/>
</dbReference>
<keyword evidence="1" id="KW-0223">Dioxygenase</keyword>
<dbReference type="AlphaFoldDB" id="A0A6C0U1A3"/>
<gene>
    <name evidence="1" type="ORF">G3T16_11080</name>
</gene>
<proteinExistence type="predicted"/>
<dbReference type="PANTHER" id="PTHR20883:SF49">
    <property type="entry name" value="PHYTANOYL-COA DIOXYGENASE"/>
    <property type="match status" value="1"/>
</dbReference>
<dbReference type="InterPro" id="IPR008775">
    <property type="entry name" value="Phytyl_CoA_dOase-like"/>
</dbReference>
<evidence type="ECO:0000313" key="2">
    <source>
        <dbReference type="Proteomes" id="UP000477680"/>
    </source>
</evidence>
<dbReference type="RefSeq" id="WP_163495321.1">
    <property type="nucleotide sequence ID" value="NZ_CP048711.1"/>
</dbReference>
<keyword evidence="1" id="KW-0560">Oxidoreductase</keyword>
<sequence>MISQKQIEEYQANGAICIRGAVQPAMVQTMLEQLDRHRASGGDPATAETRELAFSDRYLYRNHAWMRDFIFRAGIAEIAGRLMVSRTARVYFDHVFMRDGGTSATTPWHQDRPYWPFRGRQIASVWVALTPSDDNSSAVHFVRGSHRWEKVYKPQAFGTKAVWASDAIGEEIPDFWQDRQGHELLSWATEPGDVVVFGGDILHAAGRNAARDRRRAALSIRYLGDDVSWDPRSGTDPIITQDDVKIRPGELASGDENAFPLAWQLQDGPA</sequence>
<keyword evidence="2" id="KW-1185">Reference proteome</keyword>
<name>A0A6C0U1A3_9GAMM</name>
<protein>
    <submittedName>
        <fullName evidence="1">Phytanoyl-CoA dioxygenase family protein</fullName>
    </submittedName>
</protein>